<evidence type="ECO:0000256" key="4">
    <source>
        <dbReference type="ARBA" id="ARBA00022927"/>
    </source>
</evidence>
<keyword evidence="5" id="KW-0811">Translocation</keyword>
<protein>
    <submittedName>
        <fullName evidence="9">Uncharacterized protein</fullName>
    </submittedName>
</protein>
<dbReference type="GO" id="GO:0000056">
    <property type="term" value="P:ribosomal small subunit export from nucleus"/>
    <property type="evidence" value="ECO:0007669"/>
    <property type="project" value="InterPro"/>
</dbReference>
<dbReference type="InterPro" id="IPR037700">
    <property type="entry name" value="NUP88/NUP82"/>
</dbReference>
<dbReference type="GO" id="GO:0006606">
    <property type="term" value="P:protein import into nucleus"/>
    <property type="evidence" value="ECO:0007669"/>
    <property type="project" value="TreeGrafter"/>
</dbReference>
<sequence>MPTTQTTFWLDLLDEHPLFTLDDQEFDAWERSRSSAAQTTRTDTKLSTSQKDSSSSTRLLDTPRFSFSFDDDSVKRHVGKQACMVVRDGDLFVAINDRLRVLNLNEYKNAWVKANQDGLQLDDDYERDVSWMGEVRYKVNVGLDAGNMRNGNASKREDTLETPAINFPIRSLSVNPNGKLMAVVGDHDLCVVVLPRTGNTRSKAENMECRDVVEDGGN</sequence>
<dbReference type="Proteomes" id="UP000274822">
    <property type="component" value="Unassembled WGS sequence"/>
</dbReference>
<dbReference type="PANTHER" id="PTHR13257:SF0">
    <property type="entry name" value="NUCLEAR PORE COMPLEX PROTEIN NUP88"/>
    <property type="match status" value="1"/>
</dbReference>
<evidence type="ECO:0000256" key="8">
    <source>
        <dbReference type="SAM" id="MobiDB-lite"/>
    </source>
</evidence>
<dbReference type="GO" id="GO:0017056">
    <property type="term" value="F:structural constituent of nuclear pore"/>
    <property type="evidence" value="ECO:0007669"/>
    <property type="project" value="InterPro"/>
</dbReference>
<gene>
    <name evidence="9" type="ORF">BC938DRAFT_475892</name>
</gene>
<dbReference type="GO" id="GO:0000055">
    <property type="term" value="P:ribosomal large subunit export from nucleus"/>
    <property type="evidence" value="ECO:0007669"/>
    <property type="project" value="InterPro"/>
</dbReference>
<organism evidence="9 10">
    <name type="scientific">Jimgerdemannia flammicorona</name>
    <dbReference type="NCBI Taxonomy" id="994334"/>
    <lineage>
        <taxon>Eukaryota</taxon>
        <taxon>Fungi</taxon>
        <taxon>Fungi incertae sedis</taxon>
        <taxon>Mucoromycota</taxon>
        <taxon>Mucoromycotina</taxon>
        <taxon>Endogonomycetes</taxon>
        <taxon>Endogonales</taxon>
        <taxon>Endogonaceae</taxon>
        <taxon>Jimgerdemannia</taxon>
    </lineage>
</organism>
<reference evidence="9 10" key="1">
    <citation type="journal article" date="2018" name="New Phytol.">
        <title>Phylogenomics of Endogonaceae and evolution of mycorrhizas within Mucoromycota.</title>
        <authorList>
            <person name="Chang Y."/>
            <person name="Desiro A."/>
            <person name="Na H."/>
            <person name="Sandor L."/>
            <person name="Lipzen A."/>
            <person name="Clum A."/>
            <person name="Barry K."/>
            <person name="Grigoriev I.V."/>
            <person name="Martin F.M."/>
            <person name="Stajich J.E."/>
            <person name="Smith M.E."/>
            <person name="Bonito G."/>
            <person name="Spatafora J.W."/>
        </authorList>
    </citation>
    <scope>NUCLEOTIDE SEQUENCE [LARGE SCALE GENOMIC DNA]</scope>
    <source>
        <strain evidence="9 10">AD002</strain>
    </source>
</reference>
<keyword evidence="10" id="KW-1185">Reference proteome</keyword>
<evidence type="ECO:0000256" key="1">
    <source>
        <dbReference type="ARBA" id="ARBA00004567"/>
    </source>
</evidence>
<keyword evidence="6" id="KW-0906">Nuclear pore complex</keyword>
<keyword evidence="4" id="KW-0653">Protein transport</keyword>
<dbReference type="GO" id="GO:0006406">
    <property type="term" value="P:mRNA export from nucleus"/>
    <property type="evidence" value="ECO:0007669"/>
    <property type="project" value="TreeGrafter"/>
</dbReference>
<dbReference type="PANTHER" id="PTHR13257">
    <property type="entry name" value="NUCLEOPORIN NUP84-RELATED"/>
    <property type="match status" value="1"/>
</dbReference>
<dbReference type="EMBL" id="RBNJ01022049">
    <property type="protein sequence ID" value="RUS18787.1"/>
    <property type="molecule type" value="Genomic_DNA"/>
</dbReference>
<feature type="compositionally biased region" description="Low complexity" evidence="8">
    <location>
        <begin position="45"/>
        <end position="57"/>
    </location>
</feature>
<evidence type="ECO:0000256" key="2">
    <source>
        <dbReference type="ARBA" id="ARBA00022448"/>
    </source>
</evidence>
<comment type="subcellular location">
    <subcellularLocation>
        <location evidence="1">Nucleus</location>
        <location evidence="1">Nuclear pore complex</location>
    </subcellularLocation>
</comment>
<proteinExistence type="predicted"/>
<dbReference type="AlphaFoldDB" id="A0A433PMH9"/>
<comment type="caution">
    <text evidence="9">The sequence shown here is derived from an EMBL/GenBank/DDBJ whole genome shotgun (WGS) entry which is preliminary data.</text>
</comment>
<accession>A0A433PMH9</accession>
<name>A0A433PMH9_9FUNG</name>
<evidence type="ECO:0000256" key="6">
    <source>
        <dbReference type="ARBA" id="ARBA00023132"/>
    </source>
</evidence>
<feature type="region of interest" description="Disordered" evidence="8">
    <location>
        <begin position="32"/>
        <end position="58"/>
    </location>
</feature>
<evidence type="ECO:0000313" key="9">
    <source>
        <dbReference type="EMBL" id="RUS18787.1"/>
    </source>
</evidence>
<keyword evidence="3" id="KW-0509">mRNA transport</keyword>
<keyword evidence="7" id="KW-0539">Nucleus</keyword>
<evidence type="ECO:0000256" key="7">
    <source>
        <dbReference type="ARBA" id="ARBA00023242"/>
    </source>
</evidence>
<evidence type="ECO:0000256" key="3">
    <source>
        <dbReference type="ARBA" id="ARBA00022816"/>
    </source>
</evidence>
<dbReference type="GO" id="GO:0005643">
    <property type="term" value="C:nuclear pore"/>
    <property type="evidence" value="ECO:0007669"/>
    <property type="project" value="UniProtKB-SubCell"/>
</dbReference>
<keyword evidence="2" id="KW-0813">Transport</keyword>
<evidence type="ECO:0000256" key="5">
    <source>
        <dbReference type="ARBA" id="ARBA00023010"/>
    </source>
</evidence>
<evidence type="ECO:0000313" key="10">
    <source>
        <dbReference type="Proteomes" id="UP000274822"/>
    </source>
</evidence>